<comment type="catalytic activity">
    <reaction evidence="13 15">
        <text>riboflavin + ATP = FMN + ADP + H(+)</text>
        <dbReference type="Rhea" id="RHEA:14357"/>
        <dbReference type="ChEBI" id="CHEBI:15378"/>
        <dbReference type="ChEBI" id="CHEBI:30616"/>
        <dbReference type="ChEBI" id="CHEBI:57986"/>
        <dbReference type="ChEBI" id="CHEBI:58210"/>
        <dbReference type="ChEBI" id="CHEBI:456216"/>
        <dbReference type="EC" id="2.7.1.26"/>
    </reaction>
</comment>
<evidence type="ECO:0000256" key="15">
    <source>
        <dbReference type="PIRNR" id="PIRNR004491"/>
    </source>
</evidence>
<evidence type="ECO:0000313" key="17">
    <source>
        <dbReference type="EMBL" id="EGC82459.1"/>
    </source>
</evidence>
<reference evidence="17 18" key="1">
    <citation type="submission" date="2011-01" db="EMBL/GenBank/DDBJ databases">
        <authorList>
            <person name="Durkin A.S."/>
            <person name="Madupu R."/>
            <person name="Torralba M."/>
            <person name="Gillis M."/>
            <person name="Methe B."/>
            <person name="Sutton G."/>
            <person name="Nelson K.E."/>
        </authorList>
    </citation>
    <scope>NUCLEOTIDE SEQUENCE [LARGE SCALE GENOMIC DNA]</scope>
    <source>
        <strain evidence="17 18">ACS-065-V-Col13</strain>
    </source>
</reference>
<dbReference type="Gene3D" id="2.40.30.30">
    <property type="entry name" value="Riboflavin kinase-like"/>
    <property type="match status" value="1"/>
</dbReference>
<keyword evidence="6 15" id="KW-0808">Transferase</keyword>
<keyword evidence="7 15" id="KW-0548">Nucleotidyltransferase</keyword>
<keyword evidence="5 15" id="KW-0288">FMN</keyword>
<comment type="catalytic activity">
    <reaction evidence="14 15">
        <text>FMN + ATP + H(+) = FAD + diphosphate</text>
        <dbReference type="Rhea" id="RHEA:17237"/>
        <dbReference type="ChEBI" id="CHEBI:15378"/>
        <dbReference type="ChEBI" id="CHEBI:30616"/>
        <dbReference type="ChEBI" id="CHEBI:33019"/>
        <dbReference type="ChEBI" id="CHEBI:57692"/>
        <dbReference type="ChEBI" id="CHEBI:58210"/>
        <dbReference type="EC" id="2.7.7.2"/>
    </reaction>
</comment>
<dbReference type="RefSeq" id="WP_004834326.1">
    <property type="nucleotide sequence ID" value="NZ_AEXM01000012.1"/>
</dbReference>
<dbReference type="InterPro" id="IPR002606">
    <property type="entry name" value="Riboflavin_kinase_bac"/>
</dbReference>
<dbReference type="InterPro" id="IPR014729">
    <property type="entry name" value="Rossmann-like_a/b/a_fold"/>
</dbReference>
<comment type="pathway">
    <text evidence="2 15">Cofactor biosynthesis; FAD biosynthesis; FAD from FMN: step 1/1.</text>
</comment>
<comment type="function">
    <text evidence="1">Catalyzes the phosphorylation of riboflavin to FMN followed by the adenylation of FMN to FAD.</text>
</comment>
<comment type="caution">
    <text evidence="17">The sequence shown here is derived from an EMBL/GenBank/DDBJ whole genome shotgun (WGS) entry which is preliminary data.</text>
</comment>
<keyword evidence="10 15" id="KW-0274">FAD</keyword>
<organism evidence="17 18">
    <name type="scientific">Anaerococcus prevotii ACS-065-V-Col13</name>
    <dbReference type="NCBI Taxonomy" id="879305"/>
    <lineage>
        <taxon>Bacteria</taxon>
        <taxon>Bacillati</taxon>
        <taxon>Bacillota</taxon>
        <taxon>Tissierellia</taxon>
        <taxon>Tissierellales</taxon>
        <taxon>Peptoniphilaceae</taxon>
        <taxon>Anaerococcus</taxon>
    </lineage>
</organism>
<evidence type="ECO:0000256" key="7">
    <source>
        <dbReference type="ARBA" id="ARBA00022695"/>
    </source>
</evidence>
<sequence>MIEKIKIYDLNIDLPDLERKAVSLGNFDGVHLGHQKLMKNNLEISKKYNLEPAVLLFKENTKLRLKQEKEYMTSLEDKIEILASMGIETFCLIDFDEKFMNLSPREFISEIINKKLNASYVICGKDYRFGKKASGDIETLDKFEERYDYKTSVVDFEKEDHDNKISSNHIRDIIREGNIKKANRLLGRNYKIKGRVVDGMKRGRTLNFPTANLDLSFNYVLPVDGVYLTKVNVDNEFYYGLTNIGTNPTFENADRKIETYILDFDKNIYGKDISIEFIDFFRYDIKFDSKEDLIDQMNSDKAKARLYLENIDK</sequence>
<dbReference type="NCBIfam" id="TIGR00083">
    <property type="entry name" value="ribF"/>
    <property type="match status" value="1"/>
</dbReference>
<dbReference type="GO" id="GO:0009231">
    <property type="term" value="P:riboflavin biosynthetic process"/>
    <property type="evidence" value="ECO:0007669"/>
    <property type="project" value="InterPro"/>
</dbReference>
<dbReference type="EMBL" id="AEXM01000012">
    <property type="protein sequence ID" value="EGC82459.1"/>
    <property type="molecule type" value="Genomic_DNA"/>
</dbReference>
<accession>F0GV02</accession>
<dbReference type="InterPro" id="IPR015865">
    <property type="entry name" value="Riboflavin_kinase_bac/euk"/>
</dbReference>
<protein>
    <recommendedName>
        <fullName evidence="15">Riboflavin biosynthesis protein</fullName>
    </recommendedName>
    <domain>
        <recommendedName>
            <fullName evidence="15">Riboflavin kinase</fullName>
            <ecNumber evidence="15">2.7.1.26</ecNumber>
        </recommendedName>
        <alternativeName>
            <fullName evidence="15">Flavokinase</fullName>
        </alternativeName>
    </domain>
    <domain>
        <recommendedName>
            <fullName evidence="15">FMN adenylyltransferase</fullName>
            <ecNumber evidence="15">2.7.7.2</ecNumber>
        </recommendedName>
        <alternativeName>
            <fullName evidence="15">FAD pyrophosphorylase</fullName>
        </alternativeName>
        <alternativeName>
            <fullName evidence="15">FAD synthase</fullName>
        </alternativeName>
    </domain>
</protein>
<dbReference type="NCBIfam" id="NF004162">
    <property type="entry name" value="PRK05627.1-5"/>
    <property type="match status" value="1"/>
</dbReference>
<dbReference type="EC" id="2.7.7.2" evidence="15"/>
<dbReference type="EC" id="2.7.1.26" evidence="15"/>
<dbReference type="AlphaFoldDB" id="F0GV02"/>
<keyword evidence="8 15" id="KW-0547">Nucleotide-binding</keyword>
<evidence type="ECO:0000256" key="3">
    <source>
        <dbReference type="ARBA" id="ARBA00005201"/>
    </source>
</evidence>
<comment type="similarity">
    <text evidence="15">Belongs to the ribF family.</text>
</comment>
<dbReference type="UniPathway" id="UPA00277">
    <property type="reaction ID" value="UER00407"/>
</dbReference>
<dbReference type="FunFam" id="3.40.50.620:FF:000021">
    <property type="entry name" value="Riboflavin biosynthesis protein"/>
    <property type="match status" value="1"/>
</dbReference>
<evidence type="ECO:0000256" key="13">
    <source>
        <dbReference type="ARBA" id="ARBA00047880"/>
    </source>
</evidence>
<gene>
    <name evidence="17" type="primary">ribF</name>
    <name evidence="17" type="ORF">HMPREF9290_1578</name>
</gene>
<evidence type="ECO:0000256" key="1">
    <source>
        <dbReference type="ARBA" id="ARBA00002121"/>
    </source>
</evidence>
<comment type="pathway">
    <text evidence="3 15">Cofactor biosynthesis; FMN biosynthesis; FMN from riboflavin (ATP route): step 1/1.</text>
</comment>
<dbReference type="GO" id="GO:0006747">
    <property type="term" value="P:FAD biosynthetic process"/>
    <property type="evidence" value="ECO:0007669"/>
    <property type="project" value="UniProtKB-UniRule"/>
</dbReference>
<evidence type="ECO:0000256" key="9">
    <source>
        <dbReference type="ARBA" id="ARBA00022777"/>
    </source>
</evidence>
<dbReference type="UniPathway" id="UPA00276">
    <property type="reaction ID" value="UER00406"/>
</dbReference>
<proteinExistence type="inferred from homology"/>
<evidence type="ECO:0000313" key="18">
    <source>
        <dbReference type="Proteomes" id="UP000005286"/>
    </source>
</evidence>
<evidence type="ECO:0000256" key="14">
    <source>
        <dbReference type="ARBA" id="ARBA00049494"/>
    </source>
</evidence>
<keyword evidence="12" id="KW-0511">Multifunctional enzyme</keyword>
<dbReference type="SMART" id="SM00904">
    <property type="entry name" value="Flavokinase"/>
    <property type="match status" value="1"/>
</dbReference>
<dbReference type="Gene3D" id="3.40.50.620">
    <property type="entry name" value="HUPs"/>
    <property type="match status" value="1"/>
</dbReference>
<dbReference type="GO" id="GO:0008531">
    <property type="term" value="F:riboflavin kinase activity"/>
    <property type="evidence" value="ECO:0007669"/>
    <property type="project" value="UniProtKB-UniRule"/>
</dbReference>
<dbReference type="InterPro" id="IPR023465">
    <property type="entry name" value="Riboflavin_kinase_dom_sf"/>
</dbReference>
<keyword evidence="11 15" id="KW-0067">ATP-binding</keyword>
<evidence type="ECO:0000256" key="2">
    <source>
        <dbReference type="ARBA" id="ARBA00004726"/>
    </source>
</evidence>
<dbReference type="eggNOG" id="COG0196">
    <property type="taxonomic scope" value="Bacteria"/>
</dbReference>
<evidence type="ECO:0000256" key="11">
    <source>
        <dbReference type="ARBA" id="ARBA00022840"/>
    </source>
</evidence>
<keyword evidence="18" id="KW-1185">Reference proteome</keyword>
<dbReference type="PANTHER" id="PTHR22749:SF6">
    <property type="entry name" value="RIBOFLAVIN KINASE"/>
    <property type="match status" value="1"/>
</dbReference>
<keyword evidence="9 15" id="KW-0418">Kinase</keyword>
<dbReference type="PIRSF" id="PIRSF004491">
    <property type="entry name" value="FAD_Synth"/>
    <property type="match status" value="1"/>
</dbReference>
<evidence type="ECO:0000256" key="12">
    <source>
        <dbReference type="ARBA" id="ARBA00023268"/>
    </source>
</evidence>
<dbReference type="SUPFAM" id="SSF52374">
    <property type="entry name" value="Nucleotidylyl transferase"/>
    <property type="match status" value="1"/>
</dbReference>
<evidence type="ECO:0000256" key="4">
    <source>
        <dbReference type="ARBA" id="ARBA00022630"/>
    </source>
</evidence>
<dbReference type="Proteomes" id="UP000005286">
    <property type="component" value="Unassembled WGS sequence"/>
</dbReference>
<dbReference type="NCBIfam" id="NF004160">
    <property type="entry name" value="PRK05627.1-3"/>
    <property type="match status" value="1"/>
</dbReference>
<evidence type="ECO:0000256" key="6">
    <source>
        <dbReference type="ARBA" id="ARBA00022679"/>
    </source>
</evidence>
<name>F0GV02_9FIRM</name>
<dbReference type="GO" id="GO:0009398">
    <property type="term" value="P:FMN biosynthetic process"/>
    <property type="evidence" value="ECO:0007669"/>
    <property type="project" value="UniProtKB-UniRule"/>
</dbReference>
<dbReference type="PANTHER" id="PTHR22749">
    <property type="entry name" value="RIBOFLAVIN KINASE/FMN ADENYLYLTRANSFERASE"/>
    <property type="match status" value="1"/>
</dbReference>
<evidence type="ECO:0000256" key="8">
    <source>
        <dbReference type="ARBA" id="ARBA00022741"/>
    </source>
</evidence>
<dbReference type="SUPFAM" id="SSF82114">
    <property type="entry name" value="Riboflavin kinase-like"/>
    <property type="match status" value="1"/>
</dbReference>
<dbReference type="InterPro" id="IPR015864">
    <property type="entry name" value="FAD_synthase"/>
</dbReference>
<dbReference type="InterPro" id="IPR023468">
    <property type="entry name" value="Riboflavin_kinase"/>
</dbReference>
<dbReference type="STRING" id="879305.HMPREF9290_1578"/>
<dbReference type="Pfam" id="PF06574">
    <property type="entry name" value="FAD_syn"/>
    <property type="match status" value="1"/>
</dbReference>
<evidence type="ECO:0000259" key="16">
    <source>
        <dbReference type="SMART" id="SM00904"/>
    </source>
</evidence>
<keyword evidence="4 15" id="KW-0285">Flavoprotein</keyword>
<feature type="domain" description="Riboflavin kinase" evidence="16">
    <location>
        <begin position="185"/>
        <end position="309"/>
    </location>
</feature>
<dbReference type="GO" id="GO:0003919">
    <property type="term" value="F:FMN adenylyltransferase activity"/>
    <property type="evidence" value="ECO:0007669"/>
    <property type="project" value="UniProtKB-UniRule"/>
</dbReference>
<dbReference type="CDD" id="cd02064">
    <property type="entry name" value="FAD_synthetase_N"/>
    <property type="match status" value="1"/>
</dbReference>
<dbReference type="Pfam" id="PF01687">
    <property type="entry name" value="Flavokinase"/>
    <property type="match status" value="1"/>
</dbReference>
<dbReference type="PATRIC" id="fig|879305.3.peg.634"/>
<evidence type="ECO:0000256" key="5">
    <source>
        <dbReference type="ARBA" id="ARBA00022643"/>
    </source>
</evidence>
<evidence type="ECO:0000256" key="10">
    <source>
        <dbReference type="ARBA" id="ARBA00022827"/>
    </source>
</evidence>
<dbReference type="GO" id="GO:0005524">
    <property type="term" value="F:ATP binding"/>
    <property type="evidence" value="ECO:0007669"/>
    <property type="project" value="UniProtKB-UniRule"/>
</dbReference>
<dbReference type="FunFam" id="2.40.30.30:FF:000003">
    <property type="entry name" value="Riboflavin biosynthesis protein"/>
    <property type="match status" value="1"/>
</dbReference>